<dbReference type="Proteomes" id="UP000242662">
    <property type="component" value="Unassembled WGS sequence"/>
</dbReference>
<feature type="domain" description="Spore germination GerD central core" evidence="2">
    <location>
        <begin position="67"/>
        <end position="179"/>
    </location>
</feature>
<dbReference type="NCBIfam" id="NF040801">
    <property type="entry name" value="spore_GerD"/>
    <property type="match status" value="1"/>
</dbReference>
<evidence type="ECO:0000256" key="1">
    <source>
        <dbReference type="SAM" id="SignalP"/>
    </source>
</evidence>
<dbReference type="EMBL" id="FMYM01000015">
    <property type="protein sequence ID" value="SDC75862.1"/>
    <property type="molecule type" value="Genomic_DNA"/>
</dbReference>
<reference evidence="4" key="1">
    <citation type="submission" date="2016-09" db="EMBL/GenBank/DDBJ databases">
        <authorList>
            <person name="Varghese N."/>
            <person name="Submissions S."/>
        </authorList>
    </citation>
    <scope>NUCLEOTIDE SEQUENCE [LARGE SCALE GENOMIC DNA]</scope>
    <source>
        <strain evidence="4">25nlg</strain>
    </source>
</reference>
<evidence type="ECO:0000313" key="3">
    <source>
        <dbReference type="EMBL" id="SDC75862.1"/>
    </source>
</evidence>
<keyword evidence="1" id="KW-0732">Signal</keyword>
<dbReference type="RefSeq" id="WP_367576300.1">
    <property type="nucleotide sequence ID" value="NZ_FMYM01000015.1"/>
</dbReference>
<gene>
    <name evidence="3" type="ORF">SAMN05421737_11530</name>
</gene>
<dbReference type="Pfam" id="PF17898">
    <property type="entry name" value="GerD"/>
    <property type="match status" value="1"/>
</dbReference>
<proteinExistence type="predicted"/>
<dbReference type="InterPro" id="IPR041262">
    <property type="entry name" value="GerD_central"/>
</dbReference>
<sequence>MIRSRFTPLWTMAIVSIFLITSCAPAEGQQGADYEGTKKMVIDLLKTDEGKKALQQVIAEEDMREELVMDSEFVQKTIQETLTSKEGKEFWQKAFEDHEFAKAFSESMQEQHEKLLKDLMKDPEYQQMMMDILTDPEMEKQALSLMKSKEYREQVMEIMEEALESPNFAAKMVDLMKEANKKQKEEDKKADKKDK</sequence>
<keyword evidence="4" id="KW-1185">Reference proteome</keyword>
<dbReference type="PROSITE" id="PS51257">
    <property type="entry name" value="PROKAR_LIPOPROTEIN"/>
    <property type="match status" value="1"/>
</dbReference>
<accession>A0A1G6P6N5</accession>
<feature type="signal peptide" evidence="1">
    <location>
        <begin position="1"/>
        <end position="28"/>
    </location>
</feature>
<feature type="chain" id="PRO_5039519407" evidence="1">
    <location>
        <begin position="29"/>
        <end position="195"/>
    </location>
</feature>
<evidence type="ECO:0000259" key="2">
    <source>
        <dbReference type="Pfam" id="PF17898"/>
    </source>
</evidence>
<dbReference type="AlphaFoldDB" id="A0A1G6P6N5"/>
<protein>
    <submittedName>
        <fullName evidence="3">Spore germination protein D</fullName>
    </submittedName>
</protein>
<name>A0A1G6P6N5_9BACI</name>
<dbReference type="STRING" id="1464122.SAMN05421737_11530"/>
<evidence type="ECO:0000313" key="4">
    <source>
        <dbReference type="Proteomes" id="UP000242662"/>
    </source>
</evidence>
<organism evidence="3 4">
    <name type="scientific">Shouchella lonarensis</name>
    <dbReference type="NCBI Taxonomy" id="1464122"/>
    <lineage>
        <taxon>Bacteria</taxon>
        <taxon>Bacillati</taxon>
        <taxon>Bacillota</taxon>
        <taxon>Bacilli</taxon>
        <taxon>Bacillales</taxon>
        <taxon>Bacillaceae</taxon>
        <taxon>Shouchella</taxon>
    </lineage>
</organism>